<sequence>MLSDTAFEAATQSDAEYATSGVVRGPLHGLLGSLKNCLKIVGTDATIGDEFSYDNYTNMWL</sequence>
<dbReference type="Gene3D" id="3.90.1300.10">
    <property type="entry name" value="Amidase signature (AS) domain"/>
    <property type="match status" value="1"/>
</dbReference>
<dbReference type="Proteomes" id="UP001397290">
    <property type="component" value="Unassembled WGS sequence"/>
</dbReference>
<name>A0AAW0S7T7_9HYPO</name>
<evidence type="ECO:0000313" key="2">
    <source>
        <dbReference type="Proteomes" id="UP001397290"/>
    </source>
</evidence>
<gene>
    <name evidence="1" type="ORF">G3M48_002891</name>
</gene>
<dbReference type="AlphaFoldDB" id="A0AAW0S7T7"/>
<keyword evidence="2" id="KW-1185">Reference proteome</keyword>
<reference evidence="1 2" key="1">
    <citation type="submission" date="2020-02" db="EMBL/GenBank/DDBJ databases">
        <title>Comparative genomics of the hypocrealean fungal genus Beauvera.</title>
        <authorList>
            <person name="Showalter D.N."/>
            <person name="Bushley K.E."/>
            <person name="Rehner S.A."/>
        </authorList>
    </citation>
    <scope>NUCLEOTIDE SEQUENCE [LARGE SCALE GENOMIC DNA]</scope>
    <source>
        <strain evidence="1 2">ARSEF4384</strain>
    </source>
</reference>
<dbReference type="EMBL" id="JAAHCF010000020">
    <property type="protein sequence ID" value="KAK8150321.1"/>
    <property type="molecule type" value="Genomic_DNA"/>
</dbReference>
<dbReference type="SUPFAM" id="SSF75304">
    <property type="entry name" value="Amidase signature (AS) enzymes"/>
    <property type="match status" value="1"/>
</dbReference>
<evidence type="ECO:0000313" key="1">
    <source>
        <dbReference type="EMBL" id="KAK8150321.1"/>
    </source>
</evidence>
<protein>
    <submittedName>
        <fullName evidence="1">Uncharacterized protein</fullName>
    </submittedName>
</protein>
<comment type="caution">
    <text evidence="1">The sequence shown here is derived from an EMBL/GenBank/DDBJ whole genome shotgun (WGS) entry which is preliminary data.</text>
</comment>
<accession>A0AAW0S7T7</accession>
<organism evidence="1 2">
    <name type="scientific">Beauveria asiatica</name>
    <dbReference type="NCBI Taxonomy" id="1069075"/>
    <lineage>
        <taxon>Eukaryota</taxon>
        <taxon>Fungi</taxon>
        <taxon>Dikarya</taxon>
        <taxon>Ascomycota</taxon>
        <taxon>Pezizomycotina</taxon>
        <taxon>Sordariomycetes</taxon>
        <taxon>Hypocreomycetidae</taxon>
        <taxon>Hypocreales</taxon>
        <taxon>Cordycipitaceae</taxon>
        <taxon>Beauveria</taxon>
    </lineage>
</organism>
<dbReference type="InterPro" id="IPR036928">
    <property type="entry name" value="AS_sf"/>
</dbReference>
<proteinExistence type="predicted"/>